<proteinExistence type="predicted"/>
<sequence>MSKSKPYRVCPNCGCNLDPGERCDCKERAELDAAKEAAQLAADLTHIDRREPVLMPGA</sequence>
<keyword evidence="2" id="KW-1185">Reference proteome</keyword>
<dbReference type="EMBL" id="WUQX01000001">
    <property type="protein sequence ID" value="MXP76682.1"/>
    <property type="molecule type" value="Genomic_DNA"/>
</dbReference>
<reference evidence="1 2" key="1">
    <citation type="submission" date="2019-12" db="EMBL/GenBank/DDBJ databases">
        <title>Sporaefaciens musculi gen. nov., sp. nov., a novel bacterium isolated from the caecum of an obese mouse.</title>
        <authorList>
            <person name="Rasmussen T.S."/>
            <person name="Streidl T."/>
            <person name="Hitch T.C.A."/>
            <person name="Wortmann E."/>
            <person name="Deptula P."/>
            <person name="Hansen M."/>
            <person name="Nielsen D.S."/>
            <person name="Clavel T."/>
            <person name="Vogensen F.K."/>
        </authorList>
    </citation>
    <scope>NUCLEOTIDE SEQUENCE [LARGE SCALE GENOMIC DNA]</scope>
    <source>
        <strain evidence="1 2">WCA-9-b2</strain>
    </source>
</reference>
<comment type="caution">
    <text evidence="1">The sequence shown here is derived from an EMBL/GenBank/DDBJ whole genome shotgun (WGS) entry which is preliminary data.</text>
</comment>
<evidence type="ECO:0000313" key="2">
    <source>
        <dbReference type="Proteomes" id="UP000460412"/>
    </source>
</evidence>
<dbReference type="AlphaFoldDB" id="A0A7X3MI46"/>
<protein>
    <submittedName>
        <fullName evidence="1">Uncharacterized protein</fullName>
    </submittedName>
</protein>
<name>A0A7X3MI46_9FIRM</name>
<organism evidence="1 2">
    <name type="scientific">Sporofaciens musculi</name>
    <dbReference type="NCBI Taxonomy" id="2681861"/>
    <lineage>
        <taxon>Bacteria</taxon>
        <taxon>Bacillati</taxon>
        <taxon>Bacillota</taxon>
        <taxon>Clostridia</taxon>
        <taxon>Lachnospirales</taxon>
        <taxon>Lachnospiraceae</taxon>
        <taxon>Sporofaciens</taxon>
    </lineage>
</organism>
<dbReference type="RefSeq" id="WP_159751748.1">
    <property type="nucleotide sequence ID" value="NZ_WUQX01000001.1"/>
</dbReference>
<accession>A0A7X3MI46</accession>
<evidence type="ECO:0000313" key="1">
    <source>
        <dbReference type="EMBL" id="MXP76682.1"/>
    </source>
</evidence>
<gene>
    <name evidence="1" type="ORF">GN277_15215</name>
</gene>
<dbReference type="Proteomes" id="UP000460412">
    <property type="component" value="Unassembled WGS sequence"/>
</dbReference>